<evidence type="ECO:0000256" key="9">
    <source>
        <dbReference type="ARBA" id="ARBA00023065"/>
    </source>
</evidence>
<dbReference type="NCBIfam" id="NF001454">
    <property type="entry name" value="PRK00315.1"/>
    <property type="match status" value="1"/>
</dbReference>
<keyword evidence="9" id="KW-0406">Ion transport</keyword>
<keyword evidence="2" id="KW-1003">Cell membrane</keyword>
<sequence length="219" mass="23375">MNMPHQITDPDEELQGPELQHKASWSSALRFMVVMAMLLGLLYPFVTTTIGGWLFPEQAQGSLIRDTSGQVVGSRLVSQTFVSDEYFIGRPSAAGNDAGGVSGSNLAPSNHALRERAQTDATSIAQREGVSVEQIPIDLIAASGSGIDPHISLPAAELQVARVAQAREIDEASVTELIGQTLENTGWLGSPVVNVLRLNVRLDERFPAATTTSSITPVE</sequence>
<evidence type="ECO:0000256" key="4">
    <source>
        <dbReference type="ARBA" id="ARBA00022692"/>
    </source>
</evidence>
<dbReference type="GO" id="GO:0008556">
    <property type="term" value="F:P-type potassium transmembrane transporter activity"/>
    <property type="evidence" value="ECO:0007669"/>
    <property type="project" value="InterPro"/>
</dbReference>
<evidence type="ECO:0000256" key="7">
    <source>
        <dbReference type="ARBA" id="ARBA00022958"/>
    </source>
</evidence>
<gene>
    <name evidence="12" type="ORF">LCGC14_0097730</name>
</gene>
<keyword evidence="3" id="KW-0633">Potassium transport</keyword>
<comment type="caution">
    <text evidence="12">The sequence shown here is derived from an EMBL/GenBank/DDBJ whole genome shotgun (WGS) entry which is preliminary data.</text>
</comment>
<feature type="transmembrane region" description="Helical" evidence="11">
    <location>
        <begin position="31"/>
        <end position="55"/>
    </location>
</feature>
<dbReference type="PIRSF" id="PIRSF001296">
    <property type="entry name" value="K_ATPase_KdpC"/>
    <property type="match status" value="1"/>
</dbReference>
<name>A0A0F9VH42_9ZZZZ</name>
<dbReference type="Pfam" id="PF02669">
    <property type="entry name" value="KdpC"/>
    <property type="match status" value="1"/>
</dbReference>
<proteinExistence type="inferred from homology"/>
<keyword evidence="5" id="KW-0547">Nucleotide-binding</keyword>
<evidence type="ECO:0000256" key="6">
    <source>
        <dbReference type="ARBA" id="ARBA00022840"/>
    </source>
</evidence>
<dbReference type="InterPro" id="IPR003820">
    <property type="entry name" value="KdpC"/>
</dbReference>
<evidence type="ECO:0008006" key="13">
    <source>
        <dbReference type="Google" id="ProtNLM"/>
    </source>
</evidence>
<dbReference type="NCBIfam" id="TIGR00681">
    <property type="entry name" value="kdpC"/>
    <property type="match status" value="1"/>
</dbReference>
<dbReference type="EMBL" id="LAZR01000027">
    <property type="protein sequence ID" value="KKO03360.1"/>
    <property type="molecule type" value="Genomic_DNA"/>
</dbReference>
<reference evidence="12" key="1">
    <citation type="journal article" date="2015" name="Nature">
        <title>Complex archaea that bridge the gap between prokaryotes and eukaryotes.</title>
        <authorList>
            <person name="Spang A."/>
            <person name="Saw J.H."/>
            <person name="Jorgensen S.L."/>
            <person name="Zaremba-Niedzwiedzka K."/>
            <person name="Martijn J."/>
            <person name="Lind A.E."/>
            <person name="van Eijk R."/>
            <person name="Schleper C."/>
            <person name="Guy L."/>
            <person name="Ettema T.J."/>
        </authorList>
    </citation>
    <scope>NUCLEOTIDE SEQUENCE</scope>
</reference>
<keyword evidence="7" id="KW-0630">Potassium</keyword>
<keyword evidence="4 11" id="KW-0812">Transmembrane</keyword>
<keyword evidence="10 11" id="KW-0472">Membrane</keyword>
<keyword evidence="6" id="KW-0067">ATP-binding</keyword>
<dbReference type="GO" id="GO:0016020">
    <property type="term" value="C:membrane"/>
    <property type="evidence" value="ECO:0007669"/>
    <property type="project" value="InterPro"/>
</dbReference>
<evidence type="ECO:0000256" key="11">
    <source>
        <dbReference type="SAM" id="Phobius"/>
    </source>
</evidence>
<evidence type="ECO:0000256" key="8">
    <source>
        <dbReference type="ARBA" id="ARBA00022989"/>
    </source>
</evidence>
<evidence type="ECO:0000256" key="5">
    <source>
        <dbReference type="ARBA" id="ARBA00022741"/>
    </source>
</evidence>
<evidence type="ECO:0000313" key="12">
    <source>
        <dbReference type="EMBL" id="KKO03360.1"/>
    </source>
</evidence>
<evidence type="ECO:0000256" key="1">
    <source>
        <dbReference type="ARBA" id="ARBA00022448"/>
    </source>
</evidence>
<evidence type="ECO:0000256" key="3">
    <source>
        <dbReference type="ARBA" id="ARBA00022538"/>
    </source>
</evidence>
<keyword evidence="1" id="KW-0813">Transport</keyword>
<evidence type="ECO:0000256" key="2">
    <source>
        <dbReference type="ARBA" id="ARBA00022475"/>
    </source>
</evidence>
<dbReference type="GO" id="GO:0005524">
    <property type="term" value="F:ATP binding"/>
    <property type="evidence" value="ECO:0007669"/>
    <property type="project" value="UniProtKB-KW"/>
</dbReference>
<evidence type="ECO:0000256" key="10">
    <source>
        <dbReference type="ARBA" id="ARBA00023136"/>
    </source>
</evidence>
<dbReference type="AlphaFoldDB" id="A0A0F9VH42"/>
<protein>
    <recommendedName>
        <fullName evidence="13">Potassium-transporting ATPase C chain</fullName>
    </recommendedName>
</protein>
<organism evidence="12">
    <name type="scientific">marine sediment metagenome</name>
    <dbReference type="NCBI Taxonomy" id="412755"/>
    <lineage>
        <taxon>unclassified sequences</taxon>
        <taxon>metagenomes</taxon>
        <taxon>ecological metagenomes</taxon>
    </lineage>
</organism>
<dbReference type="PANTHER" id="PTHR30042">
    <property type="entry name" value="POTASSIUM-TRANSPORTING ATPASE C CHAIN"/>
    <property type="match status" value="1"/>
</dbReference>
<accession>A0A0F9VH42</accession>
<dbReference type="PANTHER" id="PTHR30042:SF2">
    <property type="entry name" value="POTASSIUM-TRANSPORTING ATPASE KDPC SUBUNIT"/>
    <property type="match status" value="1"/>
</dbReference>
<keyword evidence="8 11" id="KW-1133">Transmembrane helix</keyword>
<dbReference type="HAMAP" id="MF_00276">
    <property type="entry name" value="KdpC"/>
    <property type="match status" value="1"/>
</dbReference>